<dbReference type="RefSeq" id="XP_013323720.1">
    <property type="nucleotide sequence ID" value="XM_013468266.1"/>
</dbReference>
<dbReference type="OrthoDB" id="4223307at2759"/>
<gene>
    <name evidence="2" type="ORF">T310_9285</name>
</gene>
<accession>A0A0F4YHK0</accession>
<dbReference type="EMBL" id="LASV01000713">
    <property type="protein sequence ID" value="KKA17108.1"/>
    <property type="molecule type" value="Genomic_DNA"/>
</dbReference>
<dbReference type="GeneID" id="25321225"/>
<dbReference type="InterPro" id="IPR029063">
    <property type="entry name" value="SAM-dependent_MTases_sf"/>
</dbReference>
<keyword evidence="3" id="KW-1185">Reference proteome</keyword>
<dbReference type="AlphaFoldDB" id="A0A0F4YHK0"/>
<dbReference type="CDD" id="cd02440">
    <property type="entry name" value="AdoMet_MTases"/>
    <property type="match status" value="1"/>
</dbReference>
<dbReference type="SUPFAM" id="SSF53335">
    <property type="entry name" value="S-adenosyl-L-methionine-dependent methyltransferases"/>
    <property type="match status" value="1"/>
</dbReference>
<proteinExistence type="predicted"/>
<reference evidence="2 3" key="1">
    <citation type="submission" date="2015-04" db="EMBL/GenBank/DDBJ databases">
        <authorList>
            <person name="Heijne W.H."/>
            <person name="Fedorova N.D."/>
            <person name="Nierman W.C."/>
            <person name="Vollebregt A.W."/>
            <person name="Zhao Z."/>
            <person name="Wu L."/>
            <person name="Kumar M."/>
            <person name="Stam H."/>
            <person name="van den Berg M.A."/>
            <person name="Pel H.J."/>
        </authorList>
    </citation>
    <scope>NUCLEOTIDE SEQUENCE [LARGE SCALE GENOMIC DNA]</scope>
    <source>
        <strain evidence="2 3">CBS 393.64</strain>
    </source>
</reference>
<dbReference type="STRING" id="1408163.A0A0F4YHK0"/>
<protein>
    <recommendedName>
        <fullName evidence="4">Methyltransferase</fullName>
    </recommendedName>
</protein>
<sequence length="304" mass="34393">MAEDAHTTEQTHNLIEVDEESTANDSTYGDELSSYTASLTSSVRNFRKENGRTYHGYRDGNYLLPNDEDEADRLDLLHEMTLTMMDRKLFLAPIGDSPQHVIDLGTGTGIWALDFADQYPSAEVIGVDLSPIQPSMVAPNVKFLIDDIEQPNTVPGGWVEIQDWDGTLRSDDGSTQGTSIEQYYDVILKGFKKAGFETSPGPHLKEWFREIGFEDIHEQRYTVPMGSWPKDKHLKKVGTWNLVQAETAGFEAGGLAVLTRYEGWSKEEVTILSAKSRNDIRNPKIHSMFHYYVVYGRKPRKKPE</sequence>
<organism evidence="2 3">
    <name type="scientific">Rasamsonia emersonii (strain ATCC 16479 / CBS 393.64 / IMI 116815)</name>
    <dbReference type="NCBI Taxonomy" id="1408163"/>
    <lineage>
        <taxon>Eukaryota</taxon>
        <taxon>Fungi</taxon>
        <taxon>Dikarya</taxon>
        <taxon>Ascomycota</taxon>
        <taxon>Pezizomycotina</taxon>
        <taxon>Eurotiomycetes</taxon>
        <taxon>Eurotiomycetidae</taxon>
        <taxon>Eurotiales</taxon>
        <taxon>Trichocomaceae</taxon>
        <taxon>Rasamsonia</taxon>
    </lineage>
</organism>
<evidence type="ECO:0008006" key="4">
    <source>
        <dbReference type="Google" id="ProtNLM"/>
    </source>
</evidence>
<dbReference type="Proteomes" id="UP000053958">
    <property type="component" value="Unassembled WGS sequence"/>
</dbReference>
<evidence type="ECO:0000313" key="2">
    <source>
        <dbReference type="EMBL" id="KKA17108.1"/>
    </source>
</evidence>
<dbReference type="GO" id="GO:0008168">
    <property type="term" value="F:methyltransferase activity"/>
    <property type="evidence" value="ECO:0007669"/>
    <property type="project" value="TreeGrafter"/>
</dbReference>
<dbReference type="PANTHER" id="PTHR43591">
    <property type="entry name" value="METHYLTRANSFERASE"/>
    <property type="match status" value="1"/>
</dbReference>
<feature type="region of interest" description="Disordered" evidence="1">
    <location>
        <begin position="1"/>
        <end position="31"/>
    </location>
</feature>
<dbReference type="PANTHER" id="PTHR43591:SF10">
    <property type="entry name" value="ABC TRANSMEMBRANE TYPE-1 DOMAIN-CONTAINING PROTEIN-RELATED"/>
    <property type="match status" value="1"/>
</dbReference>
<dbReference type="Gene3D" id="3.40.50.150">
    <property type="entry name" value="Vaccinia Virus protein VP39"/>
    <property type="match status" value="1"/>
</dbReference>
<evidence type="ECO:0000256" key="1">
    <source>
        <dbReference type="SAM" id="MobiDB-lite"/>
    </source>
</evidence>
<evidence type="ECO:0000313" key="3">
    <source>
        <dbReference type="Proteomes" id="UP000053958"/>
    </source>
</evidence>
<name>A0A0F4YHK0_RASE3</name>
<comment type="caution">
    <text evidence="2">The sequence shown here is derived from an EMBL/GenBank/DDBJ whole genome shotgun (WGS) entry which is preliminary data.</text>
</comment>
<dbReference type="Pfam" id="PF13489">
    <property type="entry name" value="Methyltransf_23"/>
    <property type="match status" value="1"/>
</dbReference>